<dbReference type="Proteomes" id="UP000055136">
    <property type="component" value="Chromosome"/>
</dbReference>
<name>A0A0S2TGL8_9GAMM</name>
<dbReference type="Gene3D" id="1.10.3210.10">
    <property type="entry name" value="Hypothetical protein af1432"/>
    <property type="match status" value="1"/>
</dbReference>
<evidence type="ECO:0000313" key="5">
    <source>
        <dbReference type="Proteomes" id="UP000055136"/>
    </source>
</evidence>
<sequence length="413" mass="45059">MKILIAEDEVHIARAVMTILKKSLSGCNTDHAKNGEEAVRMAAANDYDLIISDWNMPKKNGDQVLRELKENERTMNVPFVMLTARGDRDSVMEALKDGANEYVVKPFKTPEFIAKIQGVLNSTSPDKRRSAVDNSKEVSLVDLIVDKFKKGEVALPVLPGVVTRVNTLFESEEVDVEALAKVIESDAAIAAKLITVANSPLVRGSSKCVSVEQAITRLGLQQTKNYVFAAANKADFVADNKLLKGVVEDLWEHSLATAYCAKALAQELKCTDIDTLFIMGLLHDIGKLLLISIIQELAKVREGFDEDAVLDILTKLHCEFGAALLKSWHYDAGFQDVARYHHAAFNSEQVSCELLIVYLANLMVREIGLGGDGAGFGEALDSEAARKLNVSAECAATVLMHTEQSLAAAKQAL</sequence>
<dbReference type="InterPro" id="IPR003607">
    <property type="entry name" value="HD/PDEase_dom"/>
</dbReference>
<reference evidence="4" key="1">
    <citation type="submission" date="2015-10" db="EMBL/GenBank/DDBJ databases">
        <title>Description of Candidatus Tenderia electrophaga gen. nov, sp. nov., an Uncultivated Electroautotroph from a Biocathode Enrichment.</title>
        <authorList>
            <person name="Eddie B.J."/>
            <person name="Malanoski A.P."/>
            <person name="Wang Z."/>
            <person name="Hall R.J."/>
            <person name="Oh S.D."/>
            <person name="Heiner C."/>
            <person name="Lin B."/>
            <person name="Strycharz-Glaven S.M."/>
        </authorList>
    </citation>
    <scope>NUCLEOTIDE SEQUENCE [LARGE SCALE GENOMIC DNA]</scope>
    <source>
        <strain evidence="4">NRL1</strain>
    </source>
</reference>
<dbReference type="EMBL" id="CP013099">
    <property type="protein sequence ID" value="ALP54316.1"/>
    <property type="molecule type" value="Genomic_DNA"/>
</dbReference>
<dbReference type="Pfam" id="PF00072">
    <property type="entry name" value="Response_reg"/>
    <property type="match status" value="1"/>
</dbReference>
<dbReference type="STRING" id="1748243.Tel_14835"/>
<evidence type="ECO:0008006" key="6">
    <source>
        <dbReference type="Google" id="ProtNLM"/>
    </source>
</evidence>
<dbReference type="PANTHER" id="PTHR33525:SF3">
    <property type="entry name" value="RIBONUCLEASE Y"/>
    <property type="match status" value="1"/>
</dbReference>
<dbReference type="InterPro" id="IPR011006">
    <property type="entry name" value="CheY-like_superfamily"/>
</dbReference>
<protein>
    <recommendedName>
        <fullName evidence="6">Two-component system response regulator</fullName>
    </recommendedName>
</protein>
<feature type="domain" description="HDOD" evidence="3">
    <location>
        <begin position="155"/>
        <end position="344"/>
    </location>
</feature>
<dbReference type="InterPro" id="IPR006675">
    <property type="entry name" value="HDIG_dom"/>
</dbReference>
<keyword evidence="5" id="KW-1185">Reference proteome</keyword>
<dbReference type="PROSITE" id="PS50110">
    <property type="entry name" value="RESPONSE_REGULATORY"/>
    <property type="match status" value="1"/>
</dbReference>
<dbReference type="PROSITE" id="PS51833">
    <property type="entry name" value="HDOD"/>
    <property type="match status" value="1"/>
</dbReference>
<dbReference type="InterPro" id="IPR052340">
    <property type="entry name" value="RNase_Y/CdgJ"/>
</dbReference>
<dbReference type="NCBIfam" id="TIGR00277">
    <property type="entry name" value="HDIG"/>
    <property type="match status" value="1"/>
</dbReference>
<dbReference type="SUPFAM" id="SSF109604">
    <property type="entry name" value="HD-domain/PDEase-like"/>
    <property type="match status" value="1"/>
</dbReference>
<dbReference type="InterPro" id="IPR013976">
    <property type="entry name" value="HDOD"/>
</dbReference>
<evidence type="ECO:0000259" key="2">
    <source>
        <dbReference type="PROSITE" id="PS50110"/>
    </source>
</evidence>
<dbReference type="Gene3D" id="3.40.50.2300">
    <property type="match status" value="1"/>
</dbReference>
<dbReference type="PANTHER" id="PTHR33525">
    <property type="match status" value="1"/>
</dbReference>
<evidence type="ECO:0000313" key="4">
    <source>
        <dbReference type="EMBL" id="ALP54316.1"/>
    </source>
</evidence>
<evidence type="ECO:0000259" key="3">
    <source>
        <dbReference type="PROSITE" id="PS51833"/>
    </source>
</evidence>
<proteinExistence type="predicted"/>
<dbReference type="SMART" id="SM00448">
    <property type="entry name" value="REC"/>
    <property type="match status" value="1"/>
</dbReference>
<dbReference type="InterPro" id="IPR001789">
    <property type="entry name" value="Sig_transdc_resp-reg_receiver"/>
</dbReference>
<dbReference type="GO" id="GO:0000160">
    <property type="term" value="P:phosphorelay signal transduction system"/>
    <property type="evidence" value="ECO:0007669"/>
    <property type="project" value="InterPro"/>
</dbReference>
<dbReference type="KEGG" id="tee:Tel_14835"/>
<dbReference type="SMART" id="SM00471">
    <property type="entry name" value="HDc"/>
    <property type="match status" value="1"/>
</dbReference>
<feature type="domain" description="Response regulatory" evidence="2">
    <location>
        <begin position="2"/>
        <end position="120"/>
    </location>
</feature>
<dbReference type="CDD" id="cd00077">
    <property type="entry name" value="HDc"/>
    <property type="match status" value="1"/>
</dbReference>
<dbReference type="CDD" id="cd17574">
    <property type="entry name" value="REC_OmpR"/>
    <property type="match status" value="1"/>
</dbReference>
<dbReference type="SUPFAM" id="SSF52172">
    <property type="entry name" value="CheY-like"/>
    <property type="match status" value="1"/>
</dbReference>
<dbReference type="AlphaFoldDB" id="A0A0S2TGL8"/>
<keyword evidence="1" id="KW-0597">Phosphoprotein</keyword>
<accession>A0A0S2TGL8</accession>
<evidence type="ECO:0000256" key="1">
    <source>
        <dbReference type="PROSITE-ProRule" id="PRU00169"/>
    </source>
</evidence>
<feature type="modified residue" description="4-aspartylphosphate" evidence="1">
    <location>
        <position position="53"/>
    </location>
</feature>
<gene>
    <name evidence="4" type="ORF">Tel_14835</name>
</gene>
<dbReference type="Pfam" id="PF08668">
    <property type="entry name" value="HDOD"/>
    <property type="match status" value="1"/>
</dbReference>
<organism evidence="4 5">
    <name type="scientific">Candidatus Tenderia electrophaga</name>
    <dbReference type="NCBI Taxonomy" id="1748243"/>
    <lineage>
        <taxon>Bacteria</taxon>
        <taxon>Pseudomonadati</taxon>
        <taxon>Pseudomonadota</taxon>
        <taxon>Gammaproteobacteria</taxon>
        <taxon>Candidatus Tenderiales</taxon>
        <taxon>Candidatus Tenderiaceae</taxon>
        <taxon>Candidatus Tenderia</taxon>
    </lineage>
</organism>